<feature type="compositionally biased region" description="Basic and acidic residues" evidence="1">
    <location>
        <begin position="70"/>
        <end position="86"/>
    </location>
</feature>
<evidence type="ECO:0000313" key="3">
    <source>
        <dbReference type="Proteomes" id="UP001500305"/>
    </source>
</evidence>
<dbReference type="EMBL" id="BAAATR010000018">
    <property type="protein sequence ID" value="GAA2253683.1"/>
    <property type="molecule type" value="Genomic_DNA"/>
</dbReference>
<dbReference type="Proteomes" id="UP001500305">
    <property type="component" value="Unassembled WGS sequence"/>
</dbReference>
<protein>
    <submittedName>
        <fullName evidence="2">Uncharacterized protein</fullName>
    </submittedName>
</protein>
<keyword evidence="3" id="KW-1185">Reference proteome</keyword>
<evidence type="ECO:0000256" key="1">
    <source>
        <dbReference type="SAM" id="MobiDB-lite"/>
    </source>
</evidence>
<feature type="region of interest" description="Disordered" evidence="1">
    <location>
        <begin position="65"/>
        <end position="86"/>
    </location>
</feature>
<proteinExistence type="predicted"/>
<name>A0ABP5RA37_9ACTN</name>
<evidence type="ECO:0000313" key="2">
    <source>
        <dbReference type="EMBL" id="GAA2253683.1"/>
    </source>
</evidence>
<reference evidence="3" key="1">
    <citation type="journal article" date="2019" name="Int. J. Syst. Evol. Microbiol.">
        <title>The Global Catalogue of Microorganisms (GCM) 10K type strain sequencing project: providing services to taxonomists for standard genome sequencing and annotation.</title>
        <authorList>
            <consortium name="The Broad Institute Genomics Platform"/>
            <consortium name="The Broad Institute Genome Sequencing Center for Infectious Disease"/>
            <person name="Wu L."/>
            <person name="Ma J."/>
        </authorList>
    </citation>
    <scope>NUCLEOTIDE SEQUENCE [LARGE SCALE GENOMIC DNA]</scope>
    <source>
        <strain evidence="3">JCM 7356</strain>
    </source>
</reference>
<comment type="caution">
    <text evidence="2">The sequence shown here is derived from an EMBL/GenBank/DDBJ whole genome shotgun (WGS) entry which is preliminary data.</text>
</comment>
<organism evidence="2 3">
    <name type="scientific">Kitasatospora cystarginea</name>
    <dbReference type="NCBI Taxonomy" id="58350"/>
    <lineage>
        <taxon>Bacteria</taxon>
        <taxon>Bacillati</taxon>
        <taxon>Actinomycetota</taxon>
        <taxon>Actinomycetes</taxon>
        <taxon>Kitasatosporales</taxon>
        <taxon>Streptomycetaceae</taxon>
        <taxon>Kitasatospora</taxon>
    </lineage>
</organism>
<sequence length="86" mass="9602">MNKPGGPEWGMVRSSGGCWYCTHGEQRAVDAGTGLAREWGEDRFPELRRLTGCFGINHWSRQGARTIASRRGELRSRSRGEGGHRT</sequence>
<accession>A0ABP5RA37</accession>
<gene>
    <name evidence="2" type="ORF">GCM10010430_41790</name>
</gene>